<evidence type="ECO:0000313" key="1">
    <source>
        <dbReference type="EMBL" id="CAI9932017.1"/>
    </source>
</evidence>
<reference evidence="1" key="1">
    <citation type="submission" date="2023-06" db="EMBL/GenBank/DDBJ databases">
        <authorList>
            <person name="Kurt Z."/>
        </authorList>
    </citation>
    <scope>NUCLEOTIDE SEQUENCE</scope>
</reference>
<dbReference type="Proteomes" id="UP001642409">
    <property type="component" value="Unassembled WGS sequence"/>
</dbReference>
<sequence length="195" mass="22362">MVTQFLIKTQLLKNSVSKVKKLSFSMTCVYHSLQSKRNLDMLTMLTLSSNSNKQSRLHHLHFNSSCAQHMTLMPVKHRSTSHSIECTTRQLYGQVTTISLSFRSMTFLTQSRLQFQGSQSQPSALSQIAIHTQSYQYLTNIFVILIKLTSRNCNQTTNGFKRKPSSSLLYRSLRKISYQMGYISLSPKITYLSMT</sequence>
<dbReference type="EMBL" id="CATOUU010000501">
    <property type="protein sequence ID" value="CAI9932017.1"/>
    <property type="molecule type" value="Genomic_DNA"/>
</dbReference>
<evidence type="ECO:0000313" key="2">
    <source>
        <dbReference type="EMBL" id="CAL6107407.1"/>
    </source>
</evidence>
<gene>
    <name evidence="1" type="ORF">HINF_LOCUS19662</name>
    <name evidence="2" type="ORF">HINF_LOCUS74476</name>
</gene>
<keyword evidence="3" id="KW-1185">Reference proteome</keyword>
<evidence type="ECO:0000313" key="3">
    <source>
        <dbReference type="Proteomes" id="UP001642409"/>
    </source>
</evidence>
<accession>A0AA86P4C2</accession>
<name>A0AA86P4C2_9EUKA</name>
<protein>
    <submittedName>
        <fullName evidence="2">Hypothetical_protein</fullName>
    </submittedName>
</protein>
<comment type="caution">
    <text evidence="1">The sequence shown here is derived from an EMBL/GenBank/DDBJ whole genome shotgun (WGS) entry which is preliminary data.</text>
</comment>
<dbReference type="EMBL" id="CAXDID020000635">
    <property type="protein sequence ID" value="CAL6107407.1"/>
    <property type="molecule type" value="Genomic_DNA"/>
</dbReference>
<proteinExistence type="predicted"/>
<organism evidence="1">
    <name type="scientific">Hexamita inflata</name>
    <dbReference type="NCBI Taxonomy" id="28002"/>
    <lineage>
        <taxon>Eukaryota</taxon>
        <taxon>Metamonada</taxon>
        <taxon>Diplomonadida</taxon>
        <taxon>Hexamitidae</taxon>
        <taxon>Hexamitinae</taxon>
        <taxon>Hexamita</taxon>
    </lineage>
</organism>
<dbReference type="AlphaFoldDB" id="A0AA86P4C2"/>
<reference evidence="2 3" key="2">
    <citation type="submission" date="2024-07" db="EMBL/GenBank/DDBJ databases">
        <authorList>
            <person name="Akdeniz Z."/>
        </authorList>
    </citation>
    <scope>NUCLEOTIDE SEQUENCE [LARGE SCALE GENOMIC DNA]</scope>
</reference>